<dbReference type="GO" id="GO:0005634">
    <property type="term" value="C:nucleus"/>
    <property type="evidence" value="ECO:0007669"/>
    <property type="project" value="TreeGrafter"/>
</dbReference>
<dbReference type="GO" id="GO:0003677">
    <property type="term" value="F:DNA binding"/>
    <property type="evidence" value="ECO:0007669"/>
    <property type="project" value="UniProtKB-KW"/>
</dbReference>
<dbReference type="SMART" id="SM00530">
    <property type="entry name" value="HTH_XRE"/>
    <property type="match status" value="1"/>
</dbReference>
<evidence type="ECO:0000313" key="3">
    <source>
        <dbReference type="EMBL" id="TNV76017.1"/>
    </source>
</evidence>
<comment type="caution">
    <text evidence="3">The sequence shown here is derived from an EMBL/GenBank/DDBJ whole genome shotgun (WGS) entry which is preliminary data.</text>
</comment>
<gene>
    <name evidence="3" type="ORF">FGO68_gene11557</name>
</gene>
<reference evidence="3" key="1">
    <citation type="submission" date="2019-06" db="EMBL/GenBank/DDBJ databases">
        <authorList>
            <person name="Zheng W."/>
        </authorList>
    </citation>
    <scope>NUCLEOTIDE SEQUENCE</scope>
    <source>
        <strain evidence="3">QDHG01</strain>
    </source>
</reference>
<name>A0A8J8NJ36_HALGN</name>
<dbReference type="Pfam" id="PF01381">
    <property type="entry name" value="HTH_3"/>
    <property type="match status" value="1"/>
</dbReference>
<dbReference type="PANTHER" id="PTHR10245">
    <property type="entry name" value="ENDOTHELIAL DIFFERENTIATION-RELATED FACTOR 1 MULTIPROTEIN BRIDGING FACTOR 1"/>
    <property type="match status" value="1"/>
</dbReference>
<feature type="domain" description="HTH cro/C1-type" evidence="2">
    <location>
        <begin position="39"/>
        <end position="93"/>
    </location>
</feature>
<dbReference type="OrthoDB" id="10253401at2759"/>
<sequence>MGKSSVSKGASAVADADYLRDEDEEIKFETVNHDCSLAVQNARLAKDWTQAQLAKAVNEKPSAILDLEAGTAQYNADLINRIEKVLGVKIPRGRKGGARRRGKNPAAGGF</sequence>
<dbReference type="InterPro" id="IPR001387">
    <property type="entry name" value="Cro/C1-type_HTH"/>
</dbReference>
<dbReference type="AlphaFoldDB" id="A0A8J8NJ36"/>
<proteinExistence type="predicted"/>
<dbReference type="PANTHER" id="PTHR10245:SF15">
    <property type="entry name" value="ENDOTHELIAL DIFFERENTIATION-RELATED FACTOR 1"/>
    <property type="match status" value="1"/>
</dbReference>
<dbReference type="CDD" id="cd00093">
    <property type="entry name" value="HTH_XRE"/>
    <property type="match status" value="1"/>
</dbReference>
<dbReference type="Proteomes" id="UP000785679">
    <property type="component" value="Unassembled WGS sequence"/>
</dbReference>
<accession>A0A8J8NJ36</accession>
<keyword evidence="1" id="KW-0238">DNA-binding</keyword>
<protein>
    <recommendedName>
        <fullName evidence="2">HTH cro/C1-type domain-containing protein</fullName>
    </recommendedName>
</protein>
<evidence type="ECO:0000313" key="4">
    <source>
        <dbReference type="Proteomes" id="UP000785679"/>
    </source>
</evidence>
<dbReference type="PROSITE" id="PS50943">
    <property type="entry name" value="HTH_CROC1"/>
    <property type="match status" value="1"/>
</dbReference>
<evidence type="ECO:0000259" key="2">
    <source>
        <dbReference type="PROSITE" id="PS50943"/>
    </source>
</evidence>
<organism evidence="3 4">
    <name type="scientific">Halteria grandinella</name>
    <dbReference type="NCBI Taxonomy" id="5974"/>
    <lineage>
        <taxon>Eukaryota</taxon>
        <taxon>Sar</taxon>
        <taxon>Alveolata</taxon>
        <taxon>Ciliophora</taxon>
        <taxon>Intramacronucleata</taxon>
        <taxon>Spirotrichea</taxon>
        <taxon>Stichotrichia</taxon>
        <taxon>Sporadotrichida</taxon>
        <taxon>Halteriidae</taxon>
        <taxon>Halteria</taxon>
    </lineage>
</organism>
<dbReference type="Gene3D" id="1.10.260.40">
    <property type="entry name" value="lambda repressor-like DNA-binding domains"/>
    <property type="match status" value="1"/>
</dbReference>
<keyword evidence="4" id="KW-1185">Reference proteome</keyword>
<dbReference type="InterPro" id="IPR010982">
    <property type="entry name" value="Lambda_DNA-bd_dom_sf"/>
</dbReference>
<evidence type="ECO:0000256" key="1">
    <source>
        <dbReference type="ARBA" id="ARBA00023125"/>
    </source>
</evidence>
<dbReference type="EMBL" id="RRYP01014361">
    <property type="protein sequence ID" value="TNV76017.1"/>
    <property type="molecule type" value="Genomic_DNA"/>
</dbReference>
<dbReference type="SUPFAM" id="SSF47413">
    <property type="entry name" value="lambda repressor-like DNA-binding domains"/>
    <property type="match status" value="1"/>
</dbReference>